<accession>A0A1Y2K1U7</accession>
<name>A0A1Y2K1U7_9PROT</name>
<protein>
    <submittedName>
        <fullName evidence="2">Uncharacterized protein</fullName>
    </submittedName>
</protein>
<proteinExistence type="predicted"/>
<keyword evidence="3" id="KW-1185">Reference proteome</keyword>
<gene>
    <name evidence="2" type="ORF">MAIT1_05329</name>
</gene>
<evidence type="ECO:0000256" key="1">
    <source>
        <dbReference type="SAM" id="Phobius"/>
    </source>
</evidence>
<dbReference type="RefSeq" id="WP_085443506.1">
    <property type="nucleotide sequence ID" value="NZ_LVJN01000020.1"/>
</dbReference>
<keyword evidence="1" id="KW-1133">Transmembrane helix</keyword>
<keyword evidence="1" id="KW-0472">Membrane</keyword>
<comment type="caution">
    <text evidence="2">The sequence shown here is derived from an EMBL/GenBank/DDBJ whole genome shotgun (WGS) entry which is preliminary data.</text>
</comment>
<evidence type="ECO:0000313" key="2">
    <source>
        <dbReference type="EMBL" id="OSM01637.1"/>
    </source>
</evidence>
<reference evidence="2 3" key="1">
    <citation type="journal article" date="2016" name="BMC Genomics">
        <title>Combined genomic and structural analyses of a cultured magnetotactic bacterium reveals its niche adaptation to a dynamic environment.</title>
        <authorList>
            <person name="Araujo A.C."/>
            <person name="Morillo V."/>
            <person name="Cypriano J."/>
            <person name="Teixeira L.C."/>
            <person name="Leao P."/>
            <person name="Lyra S."/>
            <person name="Almeida L.G."/>
            <person name="Bazylinski D.A."/>
            <person name="Vasconcellos A.T."/>
            <person name="Abreu F."/>
            <person name="Lins U."/>
        </authorList>
    </citation>
    <scope>NUCLEOTIDE SEQUENCE [LARGE SCALE GENOMIC DNA]</scope>
    <source>
        <strain evidence="2 3">IT-1</strain>
    </source>
</reference>
<keyword evidence="1" id="KW-0812">Transmembrane</keyword>
<dbReference type="Proteomes" id="UP000194003">
    <property type="component" value="Unassembled WGS sequence"/>
</dbReference>
<sequence>MFSFGHLLSAIVGASIAAIANYYFNTKHHEAKVRSERSEIAASYIALMCKILGAKSYVKDALNITNNKMKSIENDIQSRVSNSGDTEINEWYYLYVSFAEFMKSNSPEIKIEKEKSAALMARELKNMEGYIQDYIKEYKLPYDIW</sequence>
<evidence type="ECO:0000313" key="3">
    <source>
        <dbReference type="Proteomes" id="UP000194003"/>
    </source>
</evidence>
<dbReference type="EMBL" id="LVJN01000020">
    <property type="protein sequence ID" value="OSM01637.1"/>
    <property type="molecule type" value="Genomic_DNA"/>
</dbReference>
<feature type="transmembrane region" description="Helical" evidence="1">
    <location>
        <begin position="6"/>
        <end position="24"/>
    </location>
</feature>
<organism evidence="2 3">
    <name type="scientific">Magnetofaba australis IT-1</name>
    <dbReference type="NCBI Taxonomy" id="1434232"/>
    <lineage>
        <taxon>Bacteria</taxon>
        <taxon>Pseudomonadati</taxon>
        <taxon>Pseudomonadota</taxon>
        <taxon>Magnetococcia</taxon>
        <taxon>Magnetococcales</taxon>
        <taxon>Magnetococcaceae</taxon>
        <taxon>Magnetofaba</taxon>
    </lineage>
</organism>
<dbReference type="AlphaFoldDB" id="A0A1Y2K1U7"/>